<evidence type="ECO:0000313" key="2">
    <source>
        <dbReference type="EMBL" id="KRN96521.1"/>
    </source>
</evidence>
<dbReference type="AlphaFoldDB" id="A0A0R2L3Y3"/>
<evidence type="ECO:0000256" key="1">
    <source>
        <dbReference type="SAM" id="Phobius"/>
    </source>
</evidence>
<keyword evidence="1" id="KW-1133">Transmembrane helix</keyword>
<proteinExistence type="predicted"/>
<keyword evidence="1" id="KW-0472">Membrane</keyword>
<feature type="transmembrane region" description="Helical" evidence="1">
    <location>
        <begin position="46"/>
        <end position="67"/>
    </location>
</feature>
<accession>A0A0R2L3Y3</accession>
<name>A0A0R2L3Y3_9LACO</name>
<gene>
    <name evidence="2" type="ORF">IV66_GL000706</name>
</gene>
<comment type="caution">
    <text evidence="2">The sequence shown here is derived from an EMBL/GenBank/DDBJ whole genome shotgun (WGS) entry which is preliminary data.</text>
</comment>
<keyword evidence="1" id="KW-0812">Transmembrane</keyword>
<keyword evidence="3" id="KW-1185">Reference proteome</keyword>
<organism evidence="2 3">
    <name type="scientific">Ligilactobacillus pobuzihii</name>
    <dbReference type="NCBI Taxonomy" id="449659"/>
    <lineage>
        <taxon>Bacteria</taxon>
        <taxon>Bacillati</taxon>
        <taxon>Bacillota</taxon>
        <taxon>Bacilli</taxon>
        <taxon>Lactobacillales</taxon>
        <taxon>Lactobacillaceae</taxon>
        <taxon>Ligilactobacillus</taxon>
    </lineage>
</organism>
<dbReference type="EMBL" id="JQCN01000066">
    <property type="protein sequence ID" value="KRN96521.1"/>
    <property type="molecule type" value="Genomic_DNA"/>
</dbReference>
<dbReference type="PATRIC" id="fig|449659.4.peg.712"/>
<protein>
    <submittedName>
        <fullName evidence="2">Uncharacterized protein</fullName>
    </submittedName>
</protein>
<dbReference type="Proteomes" id="UP000051886">
    <property type="component" value="Unassembled WGS sequence"/>
</dbReference>
<dbReference type="STRING" id="449659.IV66_GL000706"/>
<evidence type="ECO:0000313" key="3">
    <source>
        <dbReference type="Proteomes" id="UP000051886"/>
    </source>
</evidence>
<reference evidence="2 3" key="1">
    <citation type="journal article" date="2015" name="Genome Announc.">
        <title>Expanding the biotechnology potential of lactobacilli through comparative genomics of 213 strains and associated genera.</title>
        <authorList>
            <person name="Sun Z."/>
            <person name="Harris H.M."/>
            <person name="McCann A."/>
            <person name="Guo C."/>
            <person name="Argimon S."/>
            <person name="Zhang W."/>
            <person name="Yang X."/>
            <person name="Jeffery I.B."/>
            <person name="Cooney J.C."/>
            <person name="Kagawa T.F."/>
            <person name="Liu W."/>
            <person name="Song Y."/>
            <person name="Salvetti E."/>
            <person name="Wrobel A."/>
            <person name="Rasinkangas P."/>
            <person name="Parkhill J."/>
            <person name="Rea M.C."/>
            <person name="O'Sullivan O."/>
            <person name="Ritari J."/>
            <person name="Douillard F.P."/>
            <person name="Paul Ross R."/>
            <person name="Yang R."/>
            <person name="Briner A.E."/>
            <person name="Felis G.E."/>
            <person name="de Vos W.M."/>
            <person name="Barrangou R."/>
            <person name="Klaenhammer T.R."/>
            <person name="Caufield P.W."/>
            <person name="Cui Y."/>
            <person name="Zhang H."/>
            <person name="O'Toole P.W."/>
        </authorList>
    </citation>
    <scope>NUCLEOTIDE SEQUENCE [LARGE SCALE GENOMIC DNA]</scope>
    <source>
        <strain evidence="2 3">NBRC 103219</strain>
    </source>
</reference>
<sequence>MRRNYHLMKLRSNANIREPEKLSQDEQSQLKGFNSDKRKWSILSQVFFFTALFLAFKGTLAQLAFFMDLYTVSVICVNNIDIDIVKLLGQSSGSQSEQ</sequence>